<reference evidence="2" key="1">
    <citation type="submission" date="2023-07" db="EMBL/GenBank/DDBJ databases">
        <title>Chromosome-level genome assembly of Artemia franciscana.</title>
        <authorList>
            <person name="Jo E."/>
        </authorList>
    </citation>
    <scope>NUCLEOTIDE SEQUENCE</scope>
    <source>
        <tissue evidence="2">Whole body</tissue>
    </source>
</reference>
<sequence>MKMFTGTTELHKASDTPINYIPFMVLPPFIDKNKPAHIVIPPIIPFFESVVPYIPLLIVGAAVLALVVAGAIAGVVAGSVRVLIANKERKIERNLRKDYLKGYGLYNDIPYDGRFQRKVLMPLENEKAELLIQNLLQTLGY</sequence>
<proteinExistence type="predicted"/>
<protein>
    <submittedName>
        <fullName evidence="2">Uncharacterized protein</fullName>
    </submittedName>
</protein>
<keyword evidence="1" id="KW-0812">Transmembrane</keyword>
<comment type="caution">
    <text evidence="2">The sequence shown here is derived from an EMBL/GenBank/DDBJ whole genome shotgun (WGS) entry which is preliminary data.</text>
</comment>
<keyword evidence="1" id="KW-1133">Transmembrane helix</keyword>
<keyword evidence="1" id="KW-0472">Membrane</keyword>
<keyword evidence="3" id="KW-1185">Reference proteome</keyword>
<evidence type="ECO:0000313" key="3">
    <source>
        <dbReference type="Proteomes" id="UP001187531"/>
    </source>
</evidence>
<dbReference type="Proteomes" id="UP001187531">
    <property type="component" value="Unassembled WGS sequence"/>
</dbReference>
<gene>
    <name evidence="2" type="ORF">QYM36_008081</name>
</gene>
<evidence type="ECO:0000256" key="1">
    <source>
        <dbReference type="SAM" id="Phobius"/>
    </source>
</evidence>
<dbReference type="EMBL" id="JAVRJZ010000001">
    <property type="protein sequence ID" value="KAK2727467.1"/>
    <property type="molecule type" value="Genomic_DNA"/>
</dbReference>
<feature type="transmembrane region" description="Helical" evidence="1">
    <location>
        <begin position="53"/>
        <end position="84"/>
    </location>
</feature>
<evidence type="ECO:0000313" key="2">
    <source>
        <dbReference type="EMBL" id="KAK2727467.1"/>
    </source>
</evidence>
<dbReference type="AlphaFoldDB" id="A0AA88LED5"/>
<name>A0AA88LED5_ARTSF</name>
<accession>A0AA88LED5</accession>
<organism evidence="2 3">
    <name type="scientific">Artemia franciscana</name>
    <name type="common">Brine shrimp</name>
    <name type="synonym">Artemia sanfranciscana</name>
    <dbReference type="NCBI Taxonomy" id="6661"/>
    <lineage>
        <taxon>Eukaryota</taxon>
        <taxon>Metazoa</taxon>
        <taxon>Ecdysozoa</taxon>
        <taxon>Arthropoda</taxon>
        <taxon>Crustacea</taxon>
        <taxon>Branchiopoda</taxon>
        <taxon>Anostraca</taxon>
        <taxon>Artemiidae</taxon>
        <taxon>Artemia</taxon>
    </lineage>
</organism>